<evidence type="ECO:0000259" key="2">
    <source>
        <dbReference type="Pfam" id="PF24623"/>
    </source>
</evidence>
<proteinExistence type="predicted"/>
<dbReference type="Pfam" id="PF24623">
    <property type="entry name" value="Phage_zn_bind_8"/>
    <property type="match status" value="1"/>
</dbReference>
<dbReference type="EMBL" id="QOIL01000003">
    <property type="protein sequence ID" value="RCG31941.1"/>
    <property type="molecule type" value="Genomic_DNA"/>
</dbReference>
<feature type="domain" description="DNA-binding phage zinc finger" evidence="2">
    <location>
        <begin position="86"/>
        <end position="136"/>
    </location>
</feature>
<dbReference type="AlphaFoldDB" id="A0A367FNV0"/>
<keyword evidence="4" id="KW-1185">Reference proteome</keyword>
<organism evidence="3 4">
    <name type="scientific">Sphaerisporangium album</name>
    <dbReference type="NCBI Taxonomy" id="509200"/>
    <lineage>
        <taxon>Bacteria</taxon>
        <taxon>Bacillati</taxon>
        <taxon>Actinomycetota</taxon>
        <taxon>Actinomycetes</taxon>
        <taxon>Streptosporangiales</taxon>
        <taxon>Streptosporangiaceae</taxon>
        <taxon>Sphaerisporangium</taxon>
    </lineage>
</organism>
<feature type="compositionally biased region" description="Basic residues" evidence="1">
    <location>
        <begin position="1"/>
        <end position="14"/>
    </location>
</feature>
<feature type="region of interest" description="Disordered" evidence="1">
    <location>
        <begin position="1"/>
        <end position="28"/>
    </location>
</feature>
<feature type="region of interest" description="Disordered" evidence="1">
    <location>
        <begin position="133"/>
        <end position="170"/>
    </location>
</feature>
<accession>A0A367FNV0</accession>
<feature type="region of interest" description="Disordered" evidence="1">
    <location>
        <begin position="49"/>
        <end position="70"/>
    </location>
</feature>
<dbReference type="Proteomes" id="UP000253094">
    <property type="component" value="Unassembled WGS sequence"/>
</dbReference>
<name>A0A367FNV0_9ACTN</name>
<gene>
    <name evidence="3" type="ORF">DQ384_05205</name>
</gene>
<comment type="caution">
    <text evidence="3">The sequence shown here is derived from an EMBL/GenBank/DDBJ whole genome shotgun (WGS) entry which is preliminary data.</text>
</comment>
<evidence type="ECO:0000313" key="3">
    <source>
        <dbReference type="EMBL" id="RCG31941.1"/>
    </source>
</evidence>
<dbReference type="InterPro" id="IPR056911">
    <property type="entry name" value="Phage_Znf_bind_put"/>
</dbReference>
<protein>
    <recommendedName>
        <fullName evidence="2">DNA-binding phage zinc finger domain-containing protein</fullName>
    </recommendedName>
</protein>
<reference evidence="3 4" key="1">
    <citation type="submission" date="2018-06" db="EMBL/GenBank/DDBJ databases">
        <title>Sphaerisporangium craniellae sp. nov., isolated from a marine sponge in the South China Sea.</title>
        <authorList>
            <person name="Li L."/>
        </authorList>
    </citation>
    <scope>NUCLEOTIDE SEQUENCE [LARGE SCALE GENOMIC DNA]</scope>
    <source>
        <strain evidence="3 4">CCTCC AA 208026</strain>
    </source>
</reference>
<evidence type="ECO:0000313" key="4">
    <source>
        <dbReference type="Proteomes" id="UP000253094"/>
    </source>
</evidence>
<sequence>MIAVSKRKPTKRERKAALAKQRARNDAEYRRQLGVGRAGELPKAIGTAESAGAARGGRGAGTRKAAPYHQPGMRVKRLRVQVRVTVAEVHGVRCPRCLARPGQFCREGSGAEIPDGHGARWRSARRAAARYEAEQAAARGGGRAHGRRRVDRPEATPEPEQQVAVGRRDPVNAAFAALREGQRQRAF</sequence>
<evidence type="ECO:0000256" key="1">
    <source>
        <dbReference type="SAM" id="MobiDB-lite"/>
    </source>
</evidence>